<evidence type="ECO:0000256" key="4">
    <source>
        <dbReference type="SAM" id="Phobius"/>
    </source>
</evidence>
<evidence type="ECO:0000256" key="1">
    <source>
        <dbReference type="ARBA" id="ARBA00022723"/>
    </source>
</evidence>
<keyword evidence="4" id="KW-0472">Membrane</keyword>
<protein>
    <recommendedName>
        <fullName evidence="5">GRF-type domain-containing protein</fullName>
    </recommendedName>
</protein>
<sequence>MASSASSCMVDDFFESPTCWCGLKASLKTSKTNKNPGRRFFACSKYNTVKHSFFGHIFVLLFNVSYSYLVQIYLLHCRETQSANSSYRQIYFNW</sequence>
<dbReference type="GO" id="GO:0008270">
    <property type="term" value="F:zinc ion binding"/>
    <property type="evidence" value="ECO:0007669"/>
    <property type="project" value="UniProtKB-KW"/>
</dbReference>
<evidence type="ECO:0000259" key="5">
    <source>
        <dbReference type="Pfam" id="PF06839"/>
    </source>
</evidence>
<keyword evidence="4" id="KW-1133">Transmembrane helix</keyword>
<feature type="transmembrane region" description="Helical" evidence="4">
    <location>
        <begin position="53"/>
        <end position="75"/>
    </location>
</feature>
<gene>
    <name evidence="6" type="ORF">I3842_05G150400</name>
</gene>
<dbReference type="InterPro" id="IPR010666">
    <property type="entry name" value="Znf_GRF"/>
</dbReference>
<reference evidence="6" key="1">
    <citation type="submission" date="2021-01" db="EMBL/GenBank/DDBJ databases">
        <authorList>
            <person name="Lovell J.T."/>
            <person name="Bentley N."/>
            <person name="Bhattarai G."/>
            <person name="Jenkins J.W."/>
            <person name="Sreedasyam A."/>
            <person name="Alarcon Y."/>
            <person name="Bock C."/>
            <person name="Boston L."/>
            <person name="Carlson J."/>
            <person name="Cervantes K."/>
            <person name="Clermont K."/>
            <person name="Krom N."/>
            <person name="Kubenka K."/>
            <person name="Mamidi S."/>
            <person name="Mattison C."/>
            <person name="Monteros M."/>
            <person name="Pisani C."/>
            <person name="Plott C."/>
            <person name="Rajasekar S."/>
            <person name="Rhein H.S."/>
            <person name="Rohla C."/>
            <person name="Song M."/>
            <person name="Hilaire R.S."/>
            <person name="Shu S."/>
            <person name="Wells L."/>
            <person name="Wang X."/>
            <person name="Webber J."/>
            <person name="Heerema R.J."/>
            <person name="Klein P."/>
            <person name="Conner P."/>
            <person name="Grauke L."/>
            <person name="Grimwood J."/>
            <person name="Schmutz J."/>
            <person name="Randall J.J."/>
        </authorList>
    </citation>
    <scope>NUCLEOTIDE SEQUENCE</scope>
    <source>
        <tissue evidence="6">Leaf</tissue>
    </source>
</reference>
<evidence type="ECO:0000313" key="6">
    <source>
        <dbReference type="EMBL" id="KAG6713408.1"/>
    </source>
</evidence>
<organism evidence="6 7">
    <name type="scientific">Carya illinoinensis</name>
    <name type="common">Pecan</name>
    <dbReference type="NCBI Taxonomy" id="32201"/>
    <lineage>
        <taxon>Eukaryota</taxon>
        <taxon>Viridiplantae</taxon>
        <taxon>Streptophyta</taxon>
        <taxon>Embryophyta</taxon>
        <taxon>Tracheophyta</taxon>
        <taxon>Spermatophyta</taxon>
        <taxon>Magnoliopsida</taxon>
        <taxon>eudicotyledons</taxon>
        <taxon>Gunneridae</taxon>
        <taxon>Pentapetalae</taxon>
        <taxon>rosids</taxon>
        <taxon>fabids</taxon>
        <taxon>Fagales</taxon>
        <taxon>Juglandaceae</taxon>
        <taxon>Carya</taxon>
    </lineage>
</organism>
<accession>A0A922JMM7</accession>
<evidence type="ECO:0000256" key="2">
    <source>
        <dbReference type="ARBA" id="ARBA00022771"/>
    </source>
</evidence>
<keyword evidence="3" id="KW-0862">Zinc</keyword>
<evidence type="ECO:0000313" key="7">
    <source>
        <dbReference type="Proteomes" id="UP000811246"/>
    </source>
</evidence>
<comment type="caution">
    <text evidence="6">The sequence shown here is derived from an EMBL/GenBank/DDBJ whole genome shotgun (WGS) entry which is preliminary data.</text>
</comment>
<proteinExistence type="predicted"/>
<dbReference type="AlphaFoldDB" id="A0A922JMM7"/>
<keyword evidence="1" id="KW-0479">Metal-binding</keyword>
<dbReference type="PANTHER" id="PTHR33248">
    <property type="entry name" value="ZINC ION-BINDING PROTEIN"/>
    <property type="match status" value="1"/>
</dbReference>
<evidence type="ECO:0000256" key="3">
    <source>
        <dbReference type="ARBA" id="ARBA00022833"/>
    </source>
</evidence>
<feature type="domain" description="GRF-type" evidence="5">
    <location>
        <begin position="17"/>
        <end position="54"/>
    </location>
</feature>
<dbReference type="Proteomes" id="UP000811246">
    <property type="component" value="Chromosome 5"/>
</dbReference>
<dbReference type="EMBL" id="CM031829">
    <property type="protein sequence ID" value="KAG6713408.1"/>
    <property type="molecule type" value="Genomic_DNA"/>
</dbReference>
<dbReference type="Pfam" id="PF06839">
    <property type="entry name" value="Zn_ribbon_GRF"/>
    <property type="match status" value="1"/>
</dbReference>
<name>A0A922JMM7_CARIL</name>
<keyword evidence="4" id="KW-0812">Transmembrane</keyword>
<keyword evidence="2" id="KW-0863">Zinc-finger</keyword>